<proteinExistence type="predicted"/>
<gene>
    <name evidence="6" type="ORF">B5807_07587</name>
</gene>
<dbReference type="InParanoid" id="A0A1Y2LX60"/>
<dbReference type="Proteomes" id="UP000193240">
    <property type="component" value="Unassembled WGS sequence"/>
</dbReference>
<feature type="repeat" description="ANK" evidence="3">
    <location>
        <begin position="202"/>
        <end position="234"/>
    </location>
</feature>
<dbReference type="EMBL" id="KZ107846">
    <property type="protein sequence ID" value="OSS48485.1"/>
    <property type="molecule type" value="Genomic_DNA"/>
</dbReference>
<dbReference type="InterPro" id="IPR002110">
    <property type="entry name" value="Ankyrin_rpt"/>
</dbReference>
<dbReference type="PROSITE" id="PS50181">
    <property type="entry name" value="FBOX"/>
    <property type="match status" value="1"/>
</dbReference>
<dbReference type="SUPFAM" id="SSF48403">
    <property type="entry name" value="Ankyrin repeat"/>
    <property type="match status" value="1"/>
</dbReference>
<keyword evidence="7" id="KW-1185">Reference proteome</keyword>
<evidence type="ECO:0000313" key="7">
    <source>
        <dbReference type="Proteomes" id="UP000193240"/>
    </source>
</evidence>
<evidence type="ECO:0000256" key="2">
    <source>
        <dbReference type="ARBA" id="ARBA00023043"/>
    </source>
</evidence>
<name>A0A1Y2LX60_EPING</name>
<feature type="domain" description="F-box" evidence="5">
    <location>
        <begin position="1"/>
        <end position="46"/>
    </location>
</feature>
<evidence type="ECO:0000259" key="5">
    <source>
        <dbReference type="PROSITE" id="PS50181"/>
    </source>
</evidence>
<dbReference type="SMART" id="SM00248">
    <property type="entry name" value="ANK"/>
    <property type="match status" value="6"/>
</dbReference>
<dbReference type="PANTHER" id="PTHR24198:SF165">
    <property type="entry name" value="ANKYRIN REPEAT-CONTAINING PROTEIN-RELATED"/>
    <property type="match status" value="1"/>
</dbReference>
<dbReference type="OMA" id="HRHTTIE"/>
<feature type="repeat" description="ANK" evidence="3">
    <location>
        <begin position="169"/>
        <end position="197"/>
    </location>
</feature>
<dbReference type="PROSITE" id="PS50297">
    <property type="entry name" value="ANK_REP_REGION"/>
    <property type="match status" value="3"/>
</dbReference>
<dbReference type="PANTHER" id="PTHR24198">
    <property type="entry name" value="ANKYRIN REPEAT AND PROTEIN KINASE DOMAIN-CONTAINING PROTEIN"/>
    <property type="match status" value="1"/>
</dbReference>
<accession>A0A1Y2LX60</accession>
<dbReference type="InterPro" id="IPR036770">
    <property type="entry name" value="Ankyrin_rpt-contain_sf"/>
</dbReference>
<dbReference type="AlphaFoldDB" id="A0A1Y2LX60"/>
<dbReference type="Pfam" id="PF12796">
    <property type="entry name" value="Ank_2"/>
    <property type="match status" value="2"/>
</dbReference>
<evidence type="ECO:0000256" key="4">
    <source>
        <dbReference type="SAM" id="MobiDB-lite"/>
    </source>
</evidence>
<sequence>MLLLDLPNELLCRICEVLDTVQEITSFSQLNHHLHQLTEDHLYRLDAQGGRSSALLWAAAHGQLQTTKKALKALQKSEQPTAGSEADANTTSEPATNPVGIALVIAAEKGHTSLVGLLIKHGADLDWRDPKLRQSAMETACTKGHMEIVKLLLESGADPSRGQYIRPYPIQCAAMMGHTDIVELLIDAGASADTCTGRPDGGSFPPLQLAVRGNHEETAKLLIMKGAKINLRIGRMRTVLEEAVSCDRLWAVKLLLASGALVFAPASGLVHSPALQMARRSDREEMYKLLKEHPVYLWPRDGQCLAQDGSIAARRAEDLRSQEGIPPHLRRSERILSKRIACNRYILVSSF</sequence>
<reference evidence="6 7" key="1">
    <citation type="journal article" date="2017" name="Genome Announc.">
        <title>Genome sequence of the saprophytic ascomycete Epicoccum nigrum ICMP 19927 strain isolated from New Zealand.</title>
        <authorList>
            <person name="Fokin M."/>
            <person name="Fleetwood D."/>
            <person name="Weir B.S."/>
            <person name="Villas-Boas S.G."/>
        </authorList>
    </citation>
    <scope>NUCLEOTIDE SEQUENCE [LARGE SCALE GENOMIC DNA]</scope>
    <source>
        <strain evidence="6 7">ICMP 19927</strain>
    </source>
</reference>
<keyword evidence="1" id="KW-0677">Repeat</keyword>
<feature type="compositionally biased region" description="Polar residues" evidence="4">
    <location>
        <begin position="76"/>
        <end position="94"/>
    </location>
</feature>
<feature type="region of interest" description="Disordered" evidence="4">
    <location>
        <begin position="72"/>
        <end position="94"/>
    </location>
</feature>
<evidence type="ECO:0000313" key="6">
    <source>
        <dbReference type="EMBL" id="OSS48485.1"/>
    </source>
</evidence>
<keyword evidence="2 3" id="KW-0040">ANK repeat</keyword>
<dbReference type="Gene3D" id="1.25.40.20">
    <property type="entry name" value="Ankyrin repeat-containing domain"/>
    <property type="match status" value="2"/>
</dbReference>
<feature type="repeat" description="ANK" evidence="3">
    <location>
        <begin position="102"/>
        <end position="130"/>
    </location>
</feature>
<dbReference type="InterPro" id="IPR001810">
    <property type="entry name" value="F-box_dom"/>
</dbReference>
<feature type="repeat" description="ANK" evidence="3">
    <location>
        <begin position="132"/>
        <end position="164"/>
    </location>
</feature>
<organism evidence="6 7">
    <name type="scientific">Epicoccum nigrum</name>
    <name type="common">Soil fungus</name>
    <name type="synonym">Epicoccum purpurascens</name>
    <dbReference type="NCBI Taxonomy" id="105696"/>
    <lineage>
        <taxon>Eukaryota</taxon>
        <taxon>Fungi</taxon>
        <taxon>Dikarya</taxon>
        <taxon>Ascomycota</taxon>
        <taxon>Pezizomycotina</taxon>
        <taxon>Dothideomycetes</taxon>
        <taxon>Pleosporomycetidae</taxon>
        <taxon>Pleosporales</taxon>
        <taxon>Pleosporineae</taxon>
        <taxon>Didymellaceae</taxon>
        <taxon>Epicoccum</taxon>
    </lineage>
</organism>
<protein>
    <recommendedName>
        <fullName evidence="5">F-box domain-containing protein</fullName>
    </recommendedName>
</protein>
<evidence type="ECO:0000256" key="1">
    <source>
        <dbReference type="ARBA" id="ARBA00022737"/>
    </source>
</evidence>
<evidence type="ECO:0000256" key="3">
    <source>
        <dbReference type="PROSITE-ProRule" id="PRU00023"/>
    </source>
</evidence>
<dbReference type="PROSITE" id="PS50088">
    <property type="entry name" value="ANK_REPEAT"/>
    <property type="match status" value="4"/>
</dbReference>
<dbReference type="STRING" id="105696.A0A1Y2LX60"/>